<evidence type="ECO:0000256" key="3">
    <source>
        <dbReference type="ARBA" id="ARBA00023082"/>
    </source>
</evidence>
<dbReference type="NCBIfam" id="TIGR02937">
    <property type="entry name" value="sigma70-ECF"/>
    <property type="match status" value="1"/>
</dbReference>
<evidence type="ECO:0000256" key="4">
    <source>
        <dbReference type="ARBA" id="ARBA00023125"/>
    </source>
</evidence>
<reference evidence="9" key="1">
    <citation type="journal article" date="2019" name="Int. J. Syst. Evol. Microbiol.">
        <title>The Global Catalogue of Microorganisms (GCM) 10K type strain sequencing project: providing services to taxonomists for standard genome sequencing and annotation.</title>
        <authorList>
            <consortium name="The Broad Institute Genomics Platform"/>
            <consortium name="The Broad Institute Genome Sequencing Center for Infectious Disease"/>
            <person name="Wu L."/>
            <person name="Ma J."/>
        </authorList>
    </citation>
    <scope>NUCLEOTIDE SEQUENCE [LARGE SCALE GENOMIC DNA]</scope>
    <source>
        <strain evidence="9">JCM 18200</strain>
    </source>
</reference>
<evidence type="ECO:0000259" key="7">
    <source>
        <dbReference type="Pfam" id="PF08281"/>
    </source>
</evidence>
<dbReference type="RefSeq" id="WP_345230208.1">
    <property type="nucleotide sequence ID" value="NZ_BAABIQ010000003.1"/>
</dbReference>
<evidence type="ECO:0000313" key="9">
    <source>
        <dbReference type="Proteomes" id="UP001501411"/>
    </source>
</evidence>
<dbReference type="InterPro" id="IPR013249">
    <property type="entry name" value="RNA_pol_sigma70_r4_t2"/>
</dbReference>
<name>A0ABP9AIJ2_9SPHI</name>
<dbReference type="SUPFAM" id="SSF88659">
    <property type="entry name" value="Sigma3 and sigma4 domains of RNA polymerase sigma factors"/>
    <property type="match status" value="1"/>
</dbReference>
<keyword evidence="9" id="KW-1185">Reference proteome</keyword>
<dbReference type="CDD" id="cd06171">
    <property type="entry name" value="Sigma70_r4"/>
    <property type="match status" value="1"/>
</dbReference>
<protein>
    <recommendedName>
        <fullName evidence="10">RNA polymerase sigma factor</fullName>
    </recommendedName>
</protein>
<dbReference type="InterPro" id="IPR036388">
    <property type="entry name" value="WH-like_DNA-bd_sf"/>
</dbReference>
<proteinExistence type="inferred from homology"/>
<comment type="caution">
    <text evidence="8">The sequence shown here is derived from an EMBL/GenBank/DDBJ whole genome shotgun (WGS) entry which is preliminary data.</text>
</comment>
<dbReference type="InterPro" id="IPR013325">
    <property type="entry name" value="RNA_pol_sigma_r2"/>
</dbReference>
<feature type="domain" description="RNA polymerase sigma factor 70 region 4 type 2" evidence="7">
    <location>
        <begin position="143"/>
        <end position="195"/>
    </location>
</feature>
<dbReference type="InterPro" id="IPR007627">
    <property type="entry name" value="RNA_pol_sigma70_r2"/>
</dbReference>
<evidence type="ECO:0008006" key="10">
    <source>
        <dbReference type="Google" id="ProtNLM"/>
    </source>
</evidence>
<dbReference type="InterPro" id="IPR039425">
    <property type="entry name" value="RNA_pol_sigma-70-like"/>
</dbReference>
<dbReference type="Gene3D" id="1.10.1740.10">
    <property type="match status" value="1"/>
</dbReference>
<keyword evidence="2" id="KW-0805">Transcription regulation</keyword>
<evidence type="ECO:0000256" key="2">
    <source>
        <dbReference type="ARBA" id="ARBA00023015"/>
    </source>
</evidence>
<dbReference type="EMBL" id="BAABIQ010000003">
    <property type="protein sequence ID" value="GAA4781296.1"/>
    <property type="molecule type" value="Genomic_DNA"/>
</dbReference>
<dbReference type="Pfam" id="PF08281">
    <property type="entry name" value="Sigma70_r4_2"/>
    <property type="match status" value="1"/>
</dbReference>
<keyword evidence="4" id="KW-0238">DNA-binding</keyword>
<dbReference type="Proteomes" id="UP001501411">
    <property type="component" value="Unassembled WGS sequence"/>
</dbReference>
<keyword evidence="3" id="KW-0731">Sigma factor</keyword>
<organism evidence="8 9">
    <name type="scientific">Olivibacter ginsenosidimutans</name>
    <dbReference type="NCBI Taxonomy" id="1176537"/>
    <lineage>
        <taxon>Bacteria</taxon>
        <taxon>Pseudomonadati</taxon>
        <taxon>Bacteroidota</taxon>
        <taxon>Sphingobacteriia</taxon>
        <taxon>Sphingobacteriales</taxon>
        <taxon>Sphingobacteriaceae</taxon>
        <taxon>Olivibacter</taxon>
    </lineage>
</organism>
<dbReference type="Pfam" id="PF04542">
    <property type="entry name" value="Sigma70_r2"/>
    <property type="match status" value="1"/>
</dbReference>
<dbReference type="SUPFAM" id="SSF88946">
    <property type="entry name" value="Sigma2 domain of RNA polymerase sigma factors"/>
    <property type="match status" value="1"/>
</dbReference>
<keyword evidence="5" id="KW-0804">Transcription</keyword>
<evidence type="ECO:0000256" key="1">
    <source>
        <dbReference type="ARBA" id="ARBA00010641"/>
    </source>
</evidence>
<accession>A0ABP9AIJ2</accession>
<sequence>MNYCLIAVVKYRLGILNKNKKLTLESALDGCVQKDDERSKAFIYKKYYGYILAVIIRYIKNEYDAEELVNETFIKAFKHLPKFNHVGEGNVLEKSFRGWLARIAANLSIDLLRSQKNMVTTDEVSEHDVNPVMVTVADKLYAEDILRLLDKLPEIQRVIFNLYEVEGYAHDEIGKLLNIPDSTSRTYLTRAKQKLRKLYMGEIVKGS</sequence>
<dbReference type="PANTHER" id="PTHR43133:SF8">
    <property type="entry name" value="RNA POLYMERASE SIGMA FACTOR HI_1459-RELATED"/>
    <property type="match status" value="1"/>
</dbReference>
<dbReference type="InterPro" id="IPR014284">
    <property type="entry name" value="RNA_pol_sigma-70_dom"/>
</dbReference>
<dbReference type="PANTHER" id="PTHR43133">
    <property type="entry name" value="RNA POLYMERASE ECF-TYPE SIGMA FACTO"/>
    <property type="match status" value="1"/>
</dbReference>
<feature type="domain" description="RNA polymerase sigma-70 region 2" evidence="6">
    <location>
        <begin position="43"/>
        <end position="116"/>
    </location>
</feature>
<dbReference type="InterPro" id="IPR013324">
    <property type="entry name" value="RNA_pol_sigma_r3/r4-like"/>
</dbReference>
<gene>
    <name evidence="8" type="ORF">GCM10023231_05930</name>
</gene>
<evidence type="ECO:0000259" key="6">
    <source>
        <dbReference type="Pfam" id="PF04542"/>
    </source>
</evidence>
<evidence type="ECO:0000256" key="5">
    <source>
        <dbReference type="ARBA" id="ARBA00023163"/>
    </source>
</evidence>
<dbReference type="Gene3D" id="1.10.10.10">
    <property type="entry name" value="Winged helix-like DNA-binding domain superfamily/Winged helix DNA-binding domain"/>
    <property type="match status" value="1"/>
</dbReference>
<evidence type="ECO:0000313" key="8">
    <source>
        <dbReference type="EMBL" id="GAA4781296.1"/>
    </source>
</evidence>
<comment type="similarity">
    <text evidence="1">Belongs to the sigma-70 factor family. ECF subfamily.</text>
</comment>